<evidence type="ECO:0000313" key="1">
    <source>
        <dbReference type="EMBL" id="MFC4335883.1"/>
    </source>
</evidence>
<evidence type="ECO:0000313" key="2">
    <source>
        <dbReference type="Proteomes" id="UP001595823"/>
    </source>
</evidence>
<name>A0ABV8TZN6_9ACTN</name>
<dbReference type="Proteomes" id="UP001595823">
    <property type="component" value="Unassembled WGS sequence"/>
</dbReference>
<sequence>MINSEKSTEARCPICELRMSEAMTVVSRHRTSTGTVVYARCECGRLSMWMEPLMVVKSAPGLAVMAGGLAR</sequence>
<gene>
    <name evidence="1" type="ORF">ACFPET_11785</name>
</gene>
<evidence type="ECO:0008006" key="3">
    <source>
        <dbReference type="Google" id="ProtNLM"/>
    </source>
</evidence>
<dbReference type="EMBL" id="JBHSDK010000015">
    <property type="protein sequence ID" value="MFC4335883.1"/>
    <property type="molecule type" value="Genomic_DNA"/>
</dbReference>
<dbReference type="RefSeq" id="WP_380621182.1">
    <property type="nucleotide sequence ID" value="NZ_JBHSDK010000015.1"/>
</dbReference>
<reference evidence="2" key="1">
    <citation type="journal article" date="2019" name="Int. J. Syst. Evol. Microbiol.">
        <title>The Global Catalogue of Microorganisms (GCM) 10K type strain sequencing project: providing services to taxonomists for standard genome sequencing and annotation.</title>
        <authorList>
            <consortium name="The Broad Institute Genomics Platform"/>
            <consortium name="The Broad Institute Genome Sequencing Center for Infectious Disease"/>
            <person name="Wu L."/>
            <person name="Ma J."/>
        </authorList>
    </citation>
    <scope>NUCLEOTIDE SEQUENCE [LARGE SCALE GENOMIC DNA]</scope>
    <source>
        <strain evidence="2">IBRC-M 10908</strain>
    </source>
</reference>
<comment type="caution">
    <text evidence="1">The sequence shown here is derived from an EMBL/GenBank/DDBJ whole genome shotgun (WGS) entry which is preliminary data.</text>
</comment>
<proteinExistence type="predicted"/>
<protein>
    <recommendedName>
        <fullName evidence="3">Transcription factor zinc-finger domain-containing protein</fullName>
    </recommendedName>
</protein>
<accession>A0ABV8TZN6</accession>
<keyword evidence="2" id="KW-1185">Reference proteome</keyword>
<organism evidence="1 2">
    <name type="scientific">Salininema proteolyticum</name>
    <dbReference type="NCBI Taxonomy" id="1607685"/>
    <lineage>
        <taxon>Bacteria</taxon>
        <taxon>Bacillati</taxon>
        <taxon>Actinomycetota</taxon>
        <taxon>Actinomycetes</taxon>
        <taxon>Glycomycetales</taxon>
        <taxon>Glycomycetaceae</taxon>
        <taxon>Salininema</taxon>
    </lineage>
</organism>